<gene>
    <name evidence="5" type="primary">NATD1</name>
    <name evidence="5" type="ORF">OS493_003796</name>
</gene>
<dbReference type="CDD" id="cd04301">
    <property type="entry name" value="NAT_SF"/>
    <property type="match status" value="1"/>
</dbReference>
<proteinExistence type="inferred from homology"/>
<evidence type="ECO:0000313" key="6">
    <source>
        <dbReference type="Proteomes" id="UP001163046"/>
    </source>
</evidence>
<dbReference type="Gene3D" id="3.40.630.30">
    <property type="match status" value="1"/>
</dbReference>
<dbReference type="SUPFAM" id="SSF55729">
    <property type="entry name" value="Acyl-CoA N-acyltransferases (Nat)"/>
    <property type="match status" value="1"/>
</dbReference>
<dbReference type="InterPro" id="IPR031165">
    <property type="entry name" value="GNAT_YJDJ"/>
</dbReference>
<protein>
    <recommendedName>
        <fullName evidence="2">Protein NATD1</fullName>
    </recommendedName>
    <alternativeName>
        <fullName evidence="3">N-acetyltransferase domain-containing protein 1</fullName>
    </alternativeName>
</protein>
<dbReference type="PANTHER" id="PTHR31435">
    <property type="entry name" value="PROTEIN NATD1"/>
    <property type="match status" value="1"/>
</dbReference>
<evidence type="ECO:0000256" key="1">
    <source>
        <dbReference type="ARBA" id="ARBA00006233"/>
    </source>
</evidence>
<name>A0A9X0A6N4_9CNID</name>
<evidence type="ECO:0000256" key="2">
    <source>
        <dbReference type="ARBA" id="ARBA00020243"/>
    </source>
</evidence>
<reference evidence="5" key="1">
    <citation type="submission" date="2023-01" db="EMBL/GenBank/DDBJ databases">
        <title>Genome assembly of the deep-sea coral Lophelia pertusa.</title>
        <authorList>
            <person name="Herrera S."/>
            <person name="Cordes E."/>
        </authorList>
    </citation>
    <scope>NUCLEOTIDE SEQUENCE</scope>
    <source>
        <strain evidence="5">USNM1676648</strain>
        <tissue evidence="5">Polyp</tissue>
    </source>
</reference>
<dbReference type="AlphaFoldDB" id="A0A9X0A6N4"/>
<organism evidence="5 6">
    <name type="scientific">Desmophyllum pertusum</name>
    <dbReference type="NCBI Taxonomy" id="174260"/>
    <lineage>
        <taxon>Eukaryota</taxon>
        <taxon>Metazoa</taxon>
        <taxon>Cnidaria</taxon>
        <taxon>Anthozoa</taxon>
        <taxon>Hexacorallia</taxon>
        <taxon>Scleractinia</taxon>
        <taxon>Caryophylliina</taxon>
        <taxon>Caryophylliidae</taxon>
        <taxon>Desmophyllum</taxon>
    </lineage>
</organism>
<comment type="similarity">
    <text evidence="1">Belongs to the NATD1 family.</text>
</comment>
<feature type="domain" description="N-acetyltransferase" evidence="4">
    <location>
        <begin position="24"/>
        <end position="112"/>
    </location>
</feature>
<dbReference type="EMBL" id="MU825397">
    <property type="protein sequence ID" value="KAJ7394118.1"/>
    <property type="molecule type" value="Genomic_DNA"/>
</dbReference>
<dbReference type="PANTHER" id="PTHR31435:SF9">
    <property type="entry name" value="PROTEIN NATD1"/>
    <property type="match status" value="1"/>
</dbReference>
<dbReference type="Proteomes" id="UP001163046">
    <property type="component" value="Unassembled WGS sequence"/>
</dbReference>
<accession>A0A9X0A6N4</accession>
<dbReference type="InterPro" id="IPR045057">
    <property type="entry name" value="Gcn5-rel_NAT"/>
</dbReference>
<evidence type="ECO:0000313" key="5">
    <source>
        <dbReference type="EMBL" id="KAJ7394118.1"/>
    </source>
</evidence>
<sequence>MRELMRQLIRRFSSYIAMSSYEVQHNVKGREFYIALEKGKAVLQYENEGHNTMNMYHTGVPTEYRGQGLAGHLAKAALDYAVVQDCKVKLTCTYLQKYVNDNPTAEYTSRVV</sequence>
<dbReference type="PROSITE" id="PS51729">
    <property type="entry name" value="GNAT_YJDJ"/>
    <property type="match status" value="1"/>
</dbReference>
<dbReference type="InterPro" id="IPR016181">
    <property type="entry name" value="Acyl_CoA_acyltransferase"/>
</dbReference>
<evidence type="ECO:0000259" key="4">
    <source>
        <dbReference type="PROSITE" id="PS51729"/>
    </source>
</evidence>
<dbReference type="Pfam" id="PF14542">
    <property type="entry name" value="Acetyltransf_CG"/>
    <property type="match status" value="1"/>
</dbReference>
<dbReference type="OrthoDB" id="74247at2759"/>
<keyword evidence="6" id="KW-1185">Reference proteome</keyword>
<evidence type="ECO:0000256" key="3">
    <source>
        <dbReference type="ARBA" id="ARBA00031876"/>
    </source>
</evidence>
<comment type="caution">
    <text evidence="5">The sequence shown here is derived from an EMBL/GenBank/DDBJ whole genome shotgun (WGS) entry which is preliminary data.</text>
</comment>